<proteinExistence type="inferred from homology"/>
<keyword evidence="3 7" id="KW-0479">Metal-binding</keyword>
<dbReference type="InterPro" id="IPR028431">
    <property type="entry name" value="NADP_DH_HndA-like"/>
</dbReference>
<evidence type="ECO:0000256" key="6">
    <source>
        <dbReference type="ARBA" id="ARBA00034078"/>
    </source>
</evidence>
<dbReference type="Gene3D" id="3.40.30.10">
    <property type="entry name" value="Glutaredoxin"/>
    <property type="match status" value="1"/>
</dbReference>
<comment type="similarity">
    <text evidence="1">Belongs to the complex I 24 kDa subunit family.</text>
</comment>
<organism evidence="8 9">
    <name type="scientific">Clostridium scindens (strain JCM 10418 / VPI 12708)</name>
    <dbReference type="NCBI Taxonomy" id="29347"/>
    <lineage>
        <taxon>Bacteria</taxon>
        <taxon>Bacillati</taxon>
        <taxon>Bacillota</taxon>
        <taxon>Clostridia</taxon>
        <taxon>Lachnospirales</taxon>
        <taxon>Lachnospiraceae</taxon>
    </lineage>
</organism>
<dbReference type="Pfam" id="PF01257">
    <property type="entry name" value="2Fe-2S_thioredx"/>
    <property type="match status" value="1"/>
</dbReference>
<dbReference type="NCBIfam" id="NF005722">
    <property type="entry name" value="PRK07539.1-2"/>
    <property type="match status" value="1"/>
</dbReference>
<comment type="cofactor">
    <cofactor evidence="6">
        <name>[2Fe-2S] cluster</name>
        <dbReference type="ChEBI" id="CHEBI:190135"/>
    </cofactor>
</comment>
<keyword evidence="5 7" id="KW-0411">Iron-sulfur</keyword>
<dbReference type="GO" id="GO:0051537">
    <property type="term" value="F:2 iron, 2 sulfur cluster binding"/>
    <property type="evidence" value="ECO:0007669"/>
    <property type="project" value="UniProtKB-KW"/>
</dbReference>
<dbReference type="InterPro" id="IPR036249">
    <property type="entry name" value="Thioredoxin-like_sf"/>
</dbReference>
<dbReference type="InterPro" id="IPR042128">
    <property type="entry name" value="NuoE_dom"/>
</dbReference>
<dbReference type="GO" id="GO:0016491">
    <property type="term" value="F:oxidoreductase activity"/>
    <property type="evidence" value="ECO:0007669"/>
    <property type="project" value="UniProtKB-KW"/>
</dbReference>
<feature type="binding site" evidence="7">
    <location>
        <position position="87"/>
    </location>
    <ligand>
        <name>[2Fe-2S] cluster</name>
        <dbReference type="ChEBI" id="CHEBI:190135"/>
    </ligand>
</feature>
<accession>A0A844F9F9</accession>
<comment type="cofactor">
    <cofactor evidence="7">
        <name>[2Fe-2S] cluster</name>
        <dbReference type="ChEBI" id="CHEBI:190135"/>
    </cofactor>
    <text evidence="7">Binds 1 [2Fe-2S] cluster.</text>
</comment>
<dbReference type="EC" id="1.6.5.11" evidence="8"/>
<dbReference type="Gene3D" id="1.10.10.1590">
    <property type="entry name" value="NADH-quinone oxidoreductase subunit E"/>
    <property type="match status" value="1"/>
</dbReference>
<reference evidence="8 9" key="1">
    <citation type="submission" date="2019-08" db="EMBL/GenBank/DDBJ databases">
        <title>In-depth cultivation of the pig gut microbiome towards novel bacterial diversity and tailored functional studies.</title>
        <authorList>
            <person name="Wylensek D."/>
            <person name="Hitch T.C.A."/>
            <person name="Clavel T."/>
        </authorList>
    </citation>
    <scope>NUCLEOTIDE SEQUENCE [LARGE SCALE GENOMIC DNA]</scope>
    <source>
        <strain evidence="8 9">BL-389-WT-3D</strain>
    </source>
</reference>
<feature type="binding site" evidence="7">
    <location>
        <position position="123"/>
    </location>
    <ligand>
        <name>[2Fe-2S] cluster</name>
        <dbReference type="ChEBI" id="CHEBI:190135"/>
    </ligand>
</feature>
<dbReference type="InterPro" id="IPR041921">
    <property type="entry name" value="NuoE_N"/>
</dbReference>
<dbReference type="FunFam" id="3.40.30.10:FF:000015">
    <property type="entry name" value="NADH-quinone oxidoreductase subunit E"/>
    <property type="match status" value="1"/>
</dbReference>
<dbReference type="PANTHER" id="PTHR43342:SF1">
    <property type="entry name" value="BIFURCATING [FEFE] HYDROGENASE GAMMA SUBUNIT"/>
    <property type="match status" value="1"/>
</dbReference>
<evidence type="ECO:0000256" key="4">
    <source>
        <dbReference type="ARBA" id="ARBA00023004"/>
    </source>
</evidence>
<protein>
    <submittedName>
        <fullName evidence="8">NADH-quinone oxidoreductase subunit NuoE</fullName>
        <ecNumber evidence="8">1.6.5.11</ecNumber>
    </submittedName>
</protein>
<comment type="caution">
    <text evidence="8">The sequence shown here is derived from an EMBL/GenBank/DDBJ whole genome shotgun (WGS) entry which is preliminary data.</text>
</comment>
<evidence type="ECO:0000256" key="2">
    <source>
        <dbReference type="ARBA" id="ARBA00022714"/>
    </source>
</evidence>
<evidence type="ECO:0000256" key="7">
    <source>
        <dbReference type="PIRSR" id="PIRSR000216-1"/>
    </source>
</evidence>
<evidence type="ECO:0000313" key="8">
    <source>
        <dbReference type="EMBL" id="MSS41160.1"/>
    </source>
</evidence>
<dbReference type="SUPFAM" id="SSF52833">
    <property type="entry name" value="Thioredoxin-like"/>
    <property type="match status" value="1"/>
</dbReference>
<name>A0A844F9F9_CLOSV</name>
<dbReference type="InterPro" id="IPR002023">
    <property type="entry name" value="NuoE-like"/>
</dbReference>
<gene>
    <name evidence="8" type="primary">nuoE</name>
    <name evidence="8" type="ORF">FYJ37_12560</name>
</gene>
<dbReference type="RefSeq" id="WP_154322035.1">
    <property type="nucleotide sequence ID" value="NZ_CAMBVY010000010.1"/>
</dbReference>
<dbReference type="PIRSF" id="PIRSF000216">
    <property type="entry name" value="NADH_DH_24kDa"/>
    <property type="match status" value="1"/>
</dbReference>
<keyword evidence="4 7" id="KW-0408">Iron</keyword>
<dbReference type="EMBL" id="VUMB01000027">
    <property type="protein sequence ID" value="MSS41160.1"/>
    <property type="molecule type" value="Genomic_DNA"/>
</dbReference>
<evidence type="ECO:0000256" key="3">
    <source>
        <dbReference type="ARBA" id="ARBA00022723"/>
    </source>
</evidence>
<sequence length="161" mass="17702">MVELLEVSKESIERIIHSYECSQRYALAIMQDMQRTYQYVPREGLEALAEYLGCPVSALYAMATFYKALSLVPKGEHIIKCCDGTACHIRGASTLIDGIERELGIGPGETTKDGLFSFETVNCLGSCALAPVLVVDDVYYGKVTLEKLREIIEDVRKGGAA</sequence>
<dbReference type="PANTHER" id="PTHR43342">
    <property type="entry name" value="NADH-QUINONE OXIDOREDUCTASE, E SUBUNIT"/>
    <property type="match status" value="1"/>
</dbReference>
<keyword evidence="8" id="KW-0560">Oxidoreductase</keyword>
<dbReference type="GO" id="GO:0046872">
    <property type="term" value="F:metal ion binding"/>
    <property type="evidence" value="ECO:0007669"/>
    <property type="project" value="UniProtKB-KW"/>
</dbReference>
<evidence type="ECO:0000256" key="5">
    <source>
        <dbReference type="ARBA" id="ARBA00023014"/>
    </source>
</evidence>
<feature type="binding site" evidence="7">
    <location>
        <position position="82"/>
    </location>
    <ligand>
        <name>[2Fe-2S] cluster</name>
        <dbReference type="ChEBI" id="CHEBI:190135"/>
    </ligand>
</feature>
<dbReference type="AlphaFoldDB" id="A0A844F9F9"/>
<dbReference type="PROSITE" id="PS01099">
    <property type="entry name" value="COMPLEX1_24K"/>
    <property type="match status" value="1"/>
</dbReference>
<keyword evidence="2 7" id="KW-0001">2Fe-2S</keyword>
<feature type="binding site" evidence="7">
    <location>
        <position position="127"/>
    </location>
    <ligand>
        <name>[2Fe-2S] cluster</name>
        <dbReference type="ChEBI" id="CHEBI:190135"/>
    </ligand>
</feature>
<evidence type="ECO:0000313" key="9">
    <source>
        <dbReference type="Proteomes" id="UP000462363"/>
    </source>
</evidence>
<dbReference type="CDD" id="cd03064">
    <property type="entry name" value="TRX_Fd_NuoE"/>
    <property type="match status" value="1"/>
</dbReference>
<evidence type="ECO:0000256" key="1">
    <source>
        <dbReference type="ARBA" id="ARBA00010643"/>
    </source>
</evidence>
<dbReference type="Proteomes" id="UP000462363">
    <property type="component" value="Unassembled WGS sequence"/>
</dbReference>